<dbReference type="PROSITE" id="PS50043">
    <property type="entry name" value="HTH_LUXR_2"/>
    <property type="match status" value="1"/>
</dbReference>
<dbReference type="InterPro" id="IPR036388">
    <property type="entry name" value="WH-like_DNA-bd_sf"/>
</dbReference>
<dbReference type="RefSeq" id="WP_050673834.1">
    <property type="nucleotide sequence ID" value="NZ_CVRL01000036.1"/>
</dbReference>
<organism evidence="5 6">
    <name type="scientific">Phaeobacter italicus</name>
    <dbReference type="NCBI Taxonomy" id="481446"/>
    <lineage>
        <taxon>Bacteria</taxon>
        <taxon>Pseudomonadati</taxon>
        <taxon>Pseudomonadota</taxon>
        <taxon>Alphaproteobacteria</taxon>
        <taxon>Rhodobacterales</taxon>
        <taxon>Roseobacteraceae</taxon>
        <taxon>Phaeobacter</taxon>
    </lineage>
</organism>
<keyword evidence="2" id="KW-0238">DNA-binding</keyword>
<evidence type="ECO:0000259" key="4">
    <source>
        <dbReference type="PROSITE" id="PS50043"/>
    </source>
</evidence>
<dbReference type="PANTHER" id="PTHR44688">
    <property type="entry name" value="DNA-BINDING TRANSCRIPTIONAL ACTIVATOR DEVR_DOSR"/>
    <property type="match status" value="1"/>
</dbReference>
<dbReference type="SMART" id="SM00421">
    <property type="entry name" value="HTH_LUXR"/>
    <property type="match status" value="1"/>
</dbReference>
<keyword evidence="1" id="KW-0805">Transcription regulation</keyword>
<dbReference type="AlphaFoldDB" id="A0A0H5DIU7"/>
<dbReference type="SUPFAM" id="SSF46894">
    <property type="entry name" value="C-terminal effector domain of the bipartite response regulators"/>
    <property type="match status" value="1"/>
</dbReference>
<dbReference type="PRINTS" id="PR00038">
    <property type="entry name" value="HTHLUXR"/>
</dbReference>
<dbReference type="GO" id="GO:0006355">
    <property type="term" value="P:regulation of DNA-templated transcription"/>
    <property type="evidence" value="ECO:0007669"/>
    <property type="project" value="InterPro"/>
</dbReference>
<dbReference type="PANTHER" id="PTHR44688:SF16">
    <property type="entry name" value="DNA-BINDING TRANSCRIPTIONAL ACTIVATOR DEVR_DOSR"/>
    <property type="match status" value="1"/>
</dbReference>
<evidence type="ECO:0000256" key="3">
    <source>
        <dbReference type="ARBA" id="ARBA00023163"/>
    </source>
</evidence>
<dbReference type="Pfam" id="PF03472">
    <property type="entry name" value="Autoind_bind"/>
    <property type="match status" value="1"/>
</dbReference>
<dbReference type="Proteomes" id="UP000043764">
    <property type="component" value="Unassembled WGS sequence"/>
</dbReference>
<dbReference type="InterPro" id="IPR005143">
    <property type="entry name" value="TF_LuxR_autoind-bd_dom"/>
</dbReference>
<dbReference type="GO" id="GO:0003677">
    <property type="term" value="F:DNA binding"/>
    <property type="evidence" value="ECO:0007669"/>
    <property type="project" value="UniProtKB-KW"/>
</dbReference>
<sequence>MKRITFIDSERTNRVLDFSEKLTNAATVDLAWSLYSNALAQLGAKSAVYGFFPKTVGRSIASEVVAMSSHPEEFNTLYLDQGYIDHDPFAQYALTEDQRPISWQDPRAGKYRTEKSEFFQNSLRDFGMDYGVTIPVRDASNWKLGGTGVCFEASNDKEGDEIVARATPFVESAAMLFHSRVQEGDMMRQFFPLSVREKECLLWIAAGLTNKEIAFKLSLSDKTVELHIKNAAKRLNARNRAHAVSRALGSVAQIGV</sequence>
<dbReference type="EMBL" id="CVRL01000036">
    <property type="protein sequence ID" value="CRL11940.1"/>
    <property type="molecule type" value="Genomic_DNA"/>
</dbReference>
<evidence type="ECO:0000313" key="6">
    <source>
        <dbReference type="Proteomes" id="UP000043764"/>
    </source>
</evidence>
<reference evidence="6" key="1">
    <citation type="submission" date="2015-05" db="EMBL/GenBank/DDBJ databases">
        <authorList>
            <person name="Rodrigo-Torres Lidia"/>
            <person name="Arahal R.David."/>
        </authorList>
    </citation>
    <scope>NUCLEOTIDE SEQUENCE [LARGE SCALE GENOMIC DNA]</scope>
    <source>
        <strain evidence="6">CECT 7321</strain>
    </source>
</reference>
<dbReference type="CDD" id="cd06170">
    <property type="entry name" value="LuxR_C_like"/>
    <property type="match status" value="1"/>
</dbReference>
<dbReference type="SMR" id="A0A0H5DIU7"/>
<gene>
    <name evidence="5" type="primary">luxR</name>
    <name evidence="5" type="ORF">NIT7321_02811</name>
</gene>
<dbReference type="SUPFAM" id="SSF75516">
    <property type="entry name" value="Pheromone-binding domain of LuxR-like quorum-sensing transcription factors"/>
    <property type="match status" value="1"/>
</dbReference>
<evidence type="ECO:0000313" key="5">
    <source>
        <dbReference type="EMBL" id="CRL11940.1"/>
    </source>
</evidence>
<dbReference type="InterPro" id="IPR016032">
    <property type="entry name" value="Sig_transdc_resp-reg_C-effctor"/>
</dbReference>
<dbReference type="Gene3D" id="3.30.450.80">
    <property type="entry name" value="Transcription factor LuxR-like, autoinducer-binding domain"/>
    <property type="match status" value="1"/>
</dbReference>
<keyword evidence="3" id="KW-0804">Transcription</keyword>
<name>A0A0H5DIU7_9RHOB</name>
<proteinExistence type="predicted"/>
<feature type="domain" description="HTH luxR-type" evidence="4">
    <location>
        <begin position="186"/>
        <end position="251"/>
    </location>
</feature>
<evidence type="ECO:0000256" key="2">
    <source>
        <dbReference type="ARBA" id="ARBA00023125"/>
    </source>
</evidence>
<dbReference type="InterPro" id="IPR000792">
    <property type="entry name" value="Tscrpt_reg_LuxR_C"/>
</dbReference>
<dbReference type="Gene3D" id="1.10.10.10">
    <property type="entry name" value="Winged helix-like DNA-binding domain superfamily/Winged helix DNA-binding domain"/>
    <property type="match status" value="1"/>
</dbReference>
<keyword evidence="6" id="KW-1185">Reference proteome</keyword>
<protein>
    <submittedName>
        <fullName evidence="5">Transcriptional activator protein LuxR</fullName>
    </submittedName>
</protein>
<dbReference type="Pfam" id="PF00196">
    <property type="entry name" value="GerE"/>
    <property type="match status" value="1"/>
</dbReference>
<dbReference type="PROSITE" id="PS00622">
    <property type="entry name" value="HTH_LUXR_1"/>
    <property type="match status" value="1"/>
</dbReference>
<dbReference type="InterPro" id="IPR036693">
    <property type="entry name" value="TF_LuxR_autoind-bd_dom_sf"/>
</dbReference>
<accession>A0A0H5DIU7</accession>
<evidence type="ECO:0000256" key="1">
    <source>
        <dbReference type="ARBA" id="ARBA00023015"/>
    </source>
</evidence>